<dbReference type="PANTHER" id="PTHR36078:SF2">
    <property type="entry name" value="OS09G0473966 PROTEIN"/>
    <property type="match status" value="1"/>
</dbReference>
<proteinExistence type="evidence at transcript level"/>
<dbReference type="AlphaFoldDB" id="I3S274"/>
<accession>I3S274</accession>
<evidence type="ECO:0000313" key="2">
    <source>
        <dbReference type="EMBL" id="AFK34366.1"/>
    </source>
</evidence>
<dbReference type="RefSeq" id="XP_057440035.1">
    <property type="nucleotide sequence ID" value="XM_057584052.1"/>
</dbReference>
<feature type="region of interest" description="Disordered" evidence="1">
    <location>
        <begin position="126"/>
        <end position="150"/>
    </location>
</feature>
<feature type="region of interest" description="Disordered" evidence="1">
    <location>
        <begin position="1"/>
        <end position="48"/>
    </location>
</feature>
<feature type="compositionally biased region" description="Polar residues" evidence="1">
    <location>
        <begin position="126"/>
        <end position="140"/>
    </location>
</feature>
<evidence type="ECO:0000256" key="1">
    <source>
        <dbReference type="SAM" id="MobiDB-lite"/>
    </source>
</evidence>
<dbReference type="OrthoDB" id="1669448at2759"/>
<dbReference type="EMBL" id="BT134571">
    <property type="protein sequence ID" value="AFK34366.1"/>
    <property type="molecule type" value="mRNA"/>
</dbReference>
<protein>
    <submittedName>
        <fullName evidence="2">Uncharacterized protein</fullName>
    </submittedName>
</protein>
<dbReference type="GeneID" id="130731827"/>
<dbReference type="KEGG" id="lja:130731827"/>
<feature type="compositionally biased region" description="Pro residues" evidence="1">
    <location>
        <begin position="1"/>
        <end position="17"/>
    </location>
</feature>
<reference evidence="2" key="1">
    <citation type="submission" date="2012-05" db="EMBL/GenBank/DDBJ databases">
        <authorList>
            <person name="Krishnakumar V."/>
            <person name="Cheung F."/>
            <person name="Xiao Y."/>
            <person name="Chan A."/>
            <person name="Moskal W.A."/>
            <person name="Town C.D."/>
        </authorList>
    </citation>
    <scope>NUCLEOTIDE SEQUENCE</scope>
</reference>
<organism evidence="2">
    <name type="scientific">Lotus japonicus</name>
    <name type="common">Lotus corniculatus var. japonicus</name>
    <dbReference type="NCBI Taxonomy" id="34305"/>
    <lineage>
        <taxon>Eukaryota</taxon>
        <taxon>Viridiplantae</taxon>
        <taxon>Streptophyta</taxon>
        <taxon>Embryophyta</taxon>
        <taxon>Tracheophyta</taxon>
        <taxon>Spermatophyta</taxon>
        <taxon>Magnoliopsida</taxon>
        <taxon>eudicotyledons</taxon>
        <taxon>Gunneridae</taxon>
        <taxon>Pentapetalae</taxon>
        <taxon>rosids</taxon>
        <taxon>fabids</taxon>
        <taxon>Fabales</taxon>
        <taxon>Fabaceae</taxon>
        <taxon>Papilionoideae</taxon>
        <taxon>50 kb inversion clade</taxon>
        <taxon>NPAAA clade</taxon>
        <taxon>Hologalegina</taxon>
        <taxon>robinioid clade</taxon>
        <taxon>Loteae</taxon>
        <taxon>Lotus</taxon>
    </lineage>
</organism>
<name>I3S274_LOTJA</name>
<feature type="compositionally biased region" description="Low complexity" evidence="1">
    <location>
        <begin position="18"/>
        <end position="29"/>
    </location>
</feature>
<sequence length="150" mass="16545">MASVPSPSPPRRAPPPASDSATSTAAHSPKNQVEVAPNNGAFHGDEKKPDFADALDHLDGTRYIERFSKYDDEYRRRLLEKYFSGKINGGNIIYEQITVRGEIIKTSRLPCLRSYADPVVGFEDQFSNGSSPPVDTQANIPNGKHMVKNN</sequence>
<dbReference type="OMA" id="MGINGEQ"/>
<dbReference type="PANTHER" id="PTHR36078">
    <property type="entry name" value="BNACNNG21220D PROTEIN"/>
    <property type="match status" value="1"/>
</dbReference>